<sequence>MAEDLTRKDPSDYGAVCEFMLYLANSPTVLTAFALKFTCGLLGFTLLICVFVFVKQNQNLHKNANIILYAHYTLTLVASFGVSFNDGFDLFRLTVFRREQVSIIIIYFGKHREQEVSIVTDSDCGLFSMPAYIGVWCRLVTFCGNAGSCLTITALAIERSYATFYAKTYEKRGNKNLGVVLSILCIFACFFIAAFIGSSANFGRHLPMQSLTPEAVHRTAIVADVLTVIEFFNAIIFAVLWLLNFLWKKHTNRIFATLTHKYQRQENMRSVTILLPLAVLHLTISITAFLLTEIGSMYAHTNQEVLFVIITRDIYPLYDFLLPVYLLCYEFKKRKVTNYDNKNDSFMAKMGVNISQEQDGHFEMLKNMFDAQFDKRAA</sequence>
<evidence type="ECO:0000256" key="3">
    <source>
        <dbReference type="ARBA" id="ARBA00022989"/>
    </source>
</evidence>
<feature type="transmembrane region" description="Helical" evidence="5">
    <location>
        <begin position="29"/>
        <end position="54"/>
    </location>
</feature>
<keyword evidence="7" id="KW-1185">Reference proteome</keyword>
<comment type="caution">
    <text evidence="6">The sequence shown here is derived from an EMBL/GenBank/DDBJ whole genome shotgun (WGS) entry which is preliminary data.</text>
</comment>
<dbReference type="InterPro" id="IPR019408">
    <property type="entry name" value="7TM_GPCR_serpentine_rcpt_Srab"/>
</dbReference>
<comment type="subcellular location">
    <subcellularLocation>
        <location evidence="1">Membrane</location>
        <topology evidence="1">Multi-pass membrane protein</topology>
    </subcellularLocation>
</comment>
<dbReference type="Proteomes" id="UP001175271">
    <property type="component" value="Unassembled WGS sequence"/>
</dbReference>
<feature type="transmembrane region" description="Helical" evidence="5">
    <location>
        <begin position="271"/>
        <end position="299"/>
    </location>
</feature>
<name>A0AA39MCN8_9BILA</name>
<feature type="transmembrane region" description="Helical" evidence="5">
    <location>
        <begin position="220"/>
        <end position="243"/>
    </location>
</feature>
<dbReference type="Gene3D" id="1.20.1070.10">
    <property type="entry name" value="Rhodopsin 7-helix transmembrane proteins"/>
    <property type="match status" value="1"/>
</dbReference>
<dbReference type="Pfam" id="PF10292">
    <property type="entry name" value="7TM_GPCR_Srab"/>
    <property type="match status" value="2"/>
</dbReference>
<feature type="transmembrane region" description="Helical" evidence="5">
    <location>
        <begin position="133"/>
        <end position="157"/>
    </location>
</feature>
<keyword evidence="3 5" id="KW-1133">Transmembrane helix</keyword>
<organism evidence="6 7">
    <name type="scientific">Steinernema hermaphroditum</name>
    <dbReference type="NCBI Taxonomy" id="289476"/>
    <lineage>
        <taxon>Eukaryota</taxon>
        <taxon>Metazoa</taxon>
        <taxon>Ecdysozoa</taxon>
        <taxon>Nematoda</taxon>
        <taxon>Chromadorea</taxon>
        <taxon>Rhabditida</taxon>
        <taxon>Tylenchina</taxon>
        <taxon>Panagrolaimomorpha</taxon>
        <taxon>Strongyloidoidea</taxon>
        <taxon>Steinernematidae</taxon>
        <taxon>Steinernema</taxon>
    </lineage>
</organism>
<dbReference type="AlphaFoldDB" id="A0AA39MCN8"/>
<dbReference type="EMBL" id="JAUCMV010000001">
    <property type="protein sequence ID" value="KAK0428973.1"/>
    <property type="molecule type" value="Genomic_DNA"/>
</dbReference>
<reference evidence="6" key="1">
    <citation type="submission" date="2023-06" db="EMBL/GenBank/DDBJ databases">
        <title>Genomic analysis of the entomopathogenic nematode Steinernema hermaphroditum.</title>
        <authorList>
            <person name="Schwarz E.M."/>
            <person name="Heppert J.K."/>
            <person name="Baniya A."/>
            <person name="Schwartz H.T."/>
            <person name="Tan C.-H."/>
            <person name="Antoshechkin I."/>
            <person name="Sternberg P.W."/>
            <person name="Goodrich-Blair H."/>
            <person name="Dillman A.R."/>
        </authorList>
    </citation>
    <scope>NUCLEOTIDE SEQUENCE</scope>
    <source>
        <strain evidence="6">PS9179</strain>
        <tissue evidence="6">Whole animal</tissue>
    </source>
</reference>
<evidence type="ECO:0000256" key="1">
    <source>
        <dbReference type="ARBA" id="ARBA00004141"/>
    </source>
</evidence>
<evidence type="ECO:0000256" key="2">
    <source>
        <dbReference type="ARBA" id="ARBA00022692"/>
    </source>
</evidence>
<dbReference type="InterPro" id="IPR053286">
    <property type="entry name" value="Nematode_rcpt-like_srab"/>
</dbReference>
<feature type="transmembrane region" description="Helical" evidence="5">
    <location>
        <begin position="177"/>
        <end position="200"/>
    </location>
</feature>
<dbReference type="PANTHER" id="PTHR46561:SF11">
    <property type="entry name" value="SERPENTINE RECEPTOR CLASS ALPHA_BETA-14"/>
    <property type="match status" value="1"/>
</dbReference>
<dbReference type="GO" id="GO:0016020">
    <property type="term" value="C:membrane"/>
    <property type="evidence" value="ECO:0007669"/>
    <property type="project" value="UniProtKB-SubCell"/>
</dbReference>
<proteinExistence type="predicted"/>
<keyword evidence="2 5" id="KW-0812">Transmembrane</keyword>
<evidence type="ECO:0000256" key="5">
    <source>
        <dbReference type="SAM" id="Phobius"/>
    </source>
</evidence>
<evidence type="ECO:0000313" key="6">
    <source>
        <dbReference type="EMBL" id="KAK0428973.1"/>
    </source>
</evidence>
<gene>
    <name evidence="6" type="ORF">QR680_011115</name>
</gene>
<protein>
    <recommendedName>
        <fullName evidence="8">G-protein coupled receptors family 1 profile domain-containing protein</fullName>
    </recommendedName>
</protein>
<feature type="transmembrane region" description="Helical" evidence="5">
    <location>
        <begin position="66"/>
        <end position="84"/>
    </location>
</feature>
<evidence type="ECO:0000256" key="4">
    <source>
        <dbReference type="ARBA" id="ARBA00023136"/>
    </source>
</evidence>
<accession>A0AA39MCN8</accession>
<feature type="transmembrane region" description="Helical" evidence="5">
    <location>
        <begin position="305"/>
        <end position="328"/>
    </location>
</feature>
<evidence type="ECO:0000313" key="7">
    <source>
        <dbReference type="Proteomes" id="UP001175271"/>
    </source>
</evidence>
<evidence type="ECO:0008006" key="8">
    <source>
        <dbReference type="Google" id="ProtNLM"/>
    </source>
</evidence>
<dbReference type="PANTHER" id="PTHR46561">
    <property type="entry name" value="SERPENTINE RECEPTOR, CLASS AB (CLASS A-LIKE)-RELATED"/>
    <property type="match status" value="1"/>
</dbReference>
<keyword evidence="4 5" id="KW-0472">Membrane</keyword>